<reference evidence="3 4" key="1">
    <citation type="submission" date="2024-10" db="EMBL/GenBank/DDBJ databases">
        <title>The Natural Products Discovery Center: Release of the First 8490 Sequenced Strains for Exploring Actinobacteria Biosynthetic Diversity.</title>
        <authorList>
            <person name="Kalkreuter E."/>
            <person name="Kautsar S.A."/>
            <person name="Yang D."/>
            <person name="Bader C.D."/>
            <person name="Teijaro C.N."/>
            <person name="Fluegel L."/>
            <person name="Davis C.M."/>
            <person name="Simpson J.R."/>
            <person name="Lauterbach L."/>
            <person name="Steele A.D."/>
            <person name="Gui C."/>
            <person name="Meng S."/>
            <person name="Li G."/>
            <person name="Viehrig K."/>
            <person name="Ye F."/>
            <person name="Su P."/>
            <person name="Kiefer A.F."/>
            <person name="Nichols A."/>
            <person name="Cepeda A.J."/>
            <person name="Yan W."/>
            <person name="Fan B."/>
            <person name="Jiang Y."/>
            <person name="Adhikari A."/>
            <person name="Zheng C.-J."/>
            <person name="Schuster L."/>
            <person name="Cowan T.M."/>
            <person name="Smanski M.J."/>
            <person name="Chevrette M.G."/>
            <person name="De Carvalho L.P.S."/>
            <person name="Shen B."/>
        </authorList>
    </citation>
    <scope>NUCLEOTIDE SEQUENCE [LARGE SCALE GENOMIC DNA]</scope>
    <source>
        <strain evidence="3 4">NPDC002173</strain>
    </source>
</reference>
<dbReference type="Pfam" id="PF00857">
    <property type="entry name" value="Isochorismatase"/>
    <property type="match status" value="1"/>
</dbReference>
<dbReference type="PANTHER" id="PTHR43540">
    <property type="entry name" value="PEROXYUREIDOACRYLATE/UREIDOACRYLATE AMIDOHYDROLASE-RELATED"/>
    <property type="match status" value="1"/>
</dbReference>
<protein>
    <submittedName>
        <fullName evidence="3">Isochorismatase family protein</fullName>
    </submittedName>
</protein>
<keyword evidence="4" id="KW-1185">Reference proteome</keyword>
<gene>
    <name evidence="3" type="ORF">ACFYXI_08230</name>
</gene>
<dbReference type="RefSeq" id="WP_387409608.1">
    <property type="nucleotide sequence ID" value="NZ_JBIASD010000004.1"/>
</dbReference>
<dbReference type="CDD" id="cd00431">
    <property type="entry name" value="cysteine_hydrolases"/>
    <property type="match status" value="1"/>
</dbReference>
<dbReference type="Proteomes" id="UP001602013">
    <property type="component" value="Unassembled WGS sequence"/>
</dbReference>
<sequence length="184" mass="19354">MPITTIDPNTALIVVDLQSASAQMPTVHPFDAVLANAVRLADAFRAKQLPVVLVNVAGGAPGRTEHDFGASDLPSGWTDLLPELNQQPGDKTVTKYTWGAFHNTDLAEHLQELGVTQVVVCGLSTAIGVESTARQAHEHGLHVALPLDAMTDLDAATHENSATLIFPRLGETGTTAEVLAHIGA</sequence>
<evidence type="ECO:0000313" key="4">
    <source>
        <dbReference type="Proteomes" id="UP001602013"/>
    </source>
</evidence>
<evidence type="ECO:0000259" key="2">
    <source>
        <dbReference type="Pfam" id="PF00857"/>
    </source>
</evidence>
<evidence type="ECO:0000313" key="3">
    <source>
        <dbReference type="EMBL" id="MFF3665568.1"/>
    </source>
</evidence>
<dbReference type="PANTHER" id="PTHR43540:SF7">
    <property type="entry name" value="ISOCHORISMATASE FAMILY PROTEIN YECD"/>
    <property type="match status" value="1"/>
</dbReference>
<comment type="caution">
    <text evidence="3">The sequence shown here is derived from an EMBL/GenBank/DDBJ whole genome shotgun (WGS) entry which is preliminary data.</text>
</comment>
<evidence type="ECO:0000256" key="1">
    <source>
        <dbReference type="ARBA" id="ARBA00022801"/>
    </source>
</evidence>
<dbReference type="EMBL" id="JBIASD010000004">
    <property type="protein sequence ID" value="MFF3665568.1"/>
    <property type="molecule type" value="Genomic_DNA"/>
</dbReference>
<accession>A0ABW6SL03</accession>
<dbReference type="InterPro" id="IPR036380">
    <property type="entry name" value="Isochorismatase-like_sf"/>
</dbReference>
<dbReference type="InterPro" id="IPR050272">
    <property type="entry name" value="Isochorismatase-like_hydrls"/>
</dbReference>
<dbReference type="Gene3D" id="3.40.50.850">
    <property type="entry name" value="Isochorismatase-like"/>
    <property type="match status" value="1"/>
</dbReference>
<dbReference type="InterPro" id="IPR000868">
    <property type="entry name" value="Isochorismatase-like_dom"/>
</dbReference>
<dbReference type="SUPFAM" id="SSF52499">
    <property type="entry name" value="Isochorismatase-like hydrolases"/>
    <property type="match status" value="1"/>
</dbReference>
<keyword evidence="1" id="KW-0378">Hydrolase</keyword>
<proteinExistence type="predicted"/>
<name>A0ABW6SL03_9ACTN</name>
<organism evidence="3 4">
    <name type="scientific">Microtetraspora malaysiensis</name>
    <dbReference type="NCBI Taxonomy" id="161358"/>
    <lineage>
        <taxon>Bacteria</taxon>
        <taxon>Bacillati</taxon>
        <taxon>Actinomycetota</taxon>
        <taxon>Actinomycetes</taxon>
        <taxon>Streptosporangiales</taxon>
        <taxon>Streptosporangiaceae</taxon>
        <taxon>Microtetraspora</taxon>
    </lineage>
</organism>
<feature type="domain" description="Isochorismatase-like" evidence="2">
    <location>
        <begin position="10"/>
        <end position="177"/>
    </location>
</feature>